<dbReference type="RefSeq" id="WP_284054534.1">
    <property type="nucleotide sequence ID" value="NZ_JAGRQC010000003.1"/>
</dbReference>
<reference evidence="2" key="1">
    <citation type="submission" date="2021-04" db="EMBL/GenBank/DDBJ databases">
        <title>Ouciella asimina sp. nov., isolated from the surface seawater in the hydrothermal field of Okinawa Trough.</title>
        <authorList>
            <person name="Shuang W."/>
        </authorList>
    </citation>
    <scope>NUCLEOTIDE SEQUENCE</scope>
    <source>
        <strain evidence="2">LXI357</strain>
    </source>
</reference>
<dbReference type="PANTHER" id="PTHR39200">
    <property type="entry name" value="HYPOTHETICAL EXPORTED PROTEIN"/>
    <property type="match status" value="1"/>
</dbReference>
<evidence type="ECO:0000259" key="1">
    <source>
        <dbReference type="Pfam" id="PF10988"/>
    </source>
</evidence>
<dbReference type="EMBL" id="JAGRQC010000003">
    <property type="protein sequence ID" value="MBR0553303.1"/>
    <property type="molecule type" value="Genomic_DNA"/>
</dbReference>
<dbReference type="Proteomes" id="UP000676996">
    <property type="component" value="Unassembled WGS sequence"/>
</dbReference>
<protein>
    <submittedName>
        <fullName evidence="2">DUF2807 domain-containing protein</fullName>
    </submittedName>
</protein>
<name>A0A8T4IFG8_9SPHN</name>
<dbReference type="InterPro" id="IPR021255">
    <property type="entry name" value="DUF2807"/>
</dbReference>
<feature type="domain" description="Putative auto-transporter adhesin head GIN" evidence="1">
    <location>
        <begin position="40"/>
        <end position="217"/>
    </location>
</feature>
<evidence type="ECO:0000313" key="2">
    <source>
        <dbReference type="EMBL" id="MBR0553303.1"/>
    </source>
</evidence>
<dbReference type="Gene3D" id="2.160.20.120">
    <property type="match status" value="1"/>
</dbReference>
<organism evidence="2 3">
    <name type="scientific">Stakelama marina</name>
    <dbReference type="NCBI Taxonomy" id="2826939"/>
    <lineage>
        <taxon>Bacteria</taxon>
        <taxon>Pseudomonadati</taxon>
        <taxon>Pseudomonadota</taxon>
        <taxon>Alphaproteobacteria</taxon>
        <taxon>Sphingomonadales</taxon>
        <taxon>Sphingomonadaceae</taxon>
        <taxon>Stakelama</taxon>
    </lineage>
</organism>
<accession>A0A8T4IFG8</accession>
<evidence type="ECO:0000313" key="3">
    <source>
        <dbReference type="Proteomes" id="UP000676996"/>
    </source>
</evidence>
<comment type="caution">
    <text evidence="2">The sequence shown here is derived from an EMBL/GenBank/DDBJ whole genome shotgun (WGS) entry which is preliminary data.</text>
</comment>
<sequence length="238" mass="23731">MRRAITVLFLPLAACGTIGNSGGAESAGAKISRTYSANGFDAVRLRGSDNVEISTGKDFSIHATGSEKAIERLEVKVDDGVLTIGTKRNSGWSWGSRGSATVRVTMPELHGAAIDGSGDMTVDRAQGDFNGSIAGSGDLAVGMVEGGRVALSIAGSGSLSAAGRADDLSISIQGSGDVRARDLKASSATVSIAGSGDATAIVDGPATVSVMGSGDVDLGPGARCTKHKMGSGDIRCGA</sequence>
<dbReference type="AlphaFoldDB" id="A0A8T4IFG8"/>
<dbReference type="Pfam" id="PF10988">
    <property type="entry name" value="DUF2807"/>
    <property type="match status" value="1"/>
</dbReference>
<proteinExistence type="predicted"/>
<dbReference type="PANTHER" id="PTHR39200:SF1">
    <property type="entry name" value="AUTO-TRANSPORTER ADHESIN HEAD GIN DOMAIN-CONTAINING PROTEIN-RELATED"/>
    <property type="match status" value="1"/>
</dbReference>
<gene>
    <name evidence="2" type="ORF">J7S20_12365</name>
</gene>
<keyword evidence="3" id="KW-1185">Reference proteome</keyword>